<organism evidence="3 4">
    <name type="scientific">Coffea arabica</name>
    <name type="common">Arabian coffee</name>
    <dbReference type="NCBI Taxonomy" id="13443"/>
    <lineage>
        <taxon>Eukaryota</taxon>
        <taxon>Viridiplantae</taxon>
        <taxon>Streptophyta</taxon>
        <taxon>Embryophyta</taxon>
        <taxon>Tracheophyta</taxon>
        <taxon>Spermatophyta</taxon>
        <taxon>Magnoliopsida</taxon>
        <taxon>eudicotyledons</taxon>
        <taxon>Gunneridae</taxon>
        <taxon>Pentapetalae</taxon>
        <taxon>asterids</taxon>
        <taxon>lamiids</taxon>
        <taxon>Gentianales</taxon>
        <taxon>Rubiaceae</taxon>
        <taxon>Ixoroideae</taxon>
        <taxon>Gardenieae complex</taxon>
        <taxon>Bertiereae - Coffeeae clade</taxon>
        <taxon>Coffeeae</taxon>
        <taxon>Coffea</taxon>
    </lineage>
</organism>
<dbReference type="RefSeq" id="XP_071911373.1">
    <property type="nucleotide sequence ID" value="XM_072055272.1"/>
</dbReference>
<feature type="region of interest" description="Disordered" evidence="1">
    <location>
        <begin position="217"/>
        <end position="243"/>
    </location>
</feature>
<sequence length="501" mass="56608">MSVRKKELNDCAPPNYEKGSSLITLKCHCGGLIFYTPQPHYKGGDVCVLDYVESIGLSIFEMDRLTEDAGVFGHKVYYGWENNSFKRIDNSRELHGYIVKTAGSIREVILYLEISFHEILVQQLGNDAYKVDKNEEGPASGKDGKHDHEERGNDNSDSDSANESFFSAVDSDYNQSEEDDADFNDNIDTNAEWFGVSHYKELKTNLAKQGQVEANLVQSEDNDVAPDSESDFESLHGSDDENGSNRCVVFNPKDMDNPKLKLKMFFSTIKECKLAITNYSVRQGRPCKFVKQDLVRLRAICRSEGCNWHIYARKFDREGSVQIRTFEDTHKCGFTYQNPLVNSGWVGRKYCEEFRSNPKVDVEHFRKTVMKENKCSFTKKQTYRARQKALDIIHGSESDQYSKLGPYMHEIQKSNPGSSIILKTVDGTSKGQQRFQRLYMCFHGVKQGFLVGCRTLIGVDGTFLKGIAGGVLLIAVGLDGNNGIFPIAYAIVEGENKESWT</sequence>
<evidence type="ECO:0000313" key="4">
    <source>
        <dbReference type="RefSeq" id="XP_071911373.1"/>
    </source>
</evidence>
<dbReference type="InterPro" id="IPR004332">
    <property type="entry name" value="Transposase_MuDR"/>
</dbReference>
<dbReference type="Pfam" id="PF03108">
    <property type="entry name" value="DBD_Tnp_Mut"/>
    <property type="match status" value="1"/>
</dbReference>
<proteinExistence type="predicted"/>
<protein>
    <recommendedName>
        <fullName evidence="2">Transposase MuDR plant domain-containing protein</fullName>
    </recommendedName>
</protein>
<reference evidence="4" key="1">
    <citation type="submission" date="2025-08" db="UniProtKB">
        <authorList>
            <consortium name="RefSeq"/>
        </authorList>
    </citation>
    <scope>IDENTIFICATION</scope>
    <source>
        <tissue evidence="4">Leaves</tissue>
    </source>
</reference>
<accession>A0ABM4UVQ9</accession>
<feature type="region of interest" description="Disordered" evidence="1">
    <location>
        <begin position="131"/>
        <end position="163"/>
    </location>
</feature>
<evidence type="ECO:0000259" key="2">
    <source>
        <dbReference type="Pfam" id="PF03108"/>
    </source>
</evidence>
<dbReference type="PANTHER" id="PTHR31973:SF187">
    <property type="entry name" value="MUTATOR TRANSPOSASE MUDRA PROTEIN"/>
    <property type="match status" value="1"/>
</dbReference>
<feature type="compositionally biased region" description="Acidic residues" evidence="1">
    <location>
        <begin position="220"/>
        <end position="232"/>
    </location>
</feature>
<name>A0ABM4UVQ9_COFAR</name>
<evidence type="ECO:0000256" key="1">
    <source>
        <dbReference type="SAM" id="MobiDB-lite"/>
    </source>
</evidence>
<feature type="domain" description="Transposase MuDR plant" evidence="2">
    <location>
        <begin position="265"/>
        <end position="323"/>
    </location>
</feature>
<dbReference type="PANTHER" id="PTHR31973">
    <property type="entry name" value="POLYPROTEIN, PUTATIVE-RELATED"/>
    <property type="match status" value="1"/>
</dbReference>
<evidence type="ECO:0000313" key="3">
    <source>
        <dbReference type="Proteomes" id="UP001652660"/>
    </source>
</evidence>
<keyword evidence="3" id="KW-1185">Reference proteome</keyword>
<feature type="compositionally biased region" description="Basic and acidic residues" evidence="1">
    <location>
        <begin position="131"/>
        <end position="154"/>
    </location>
</feature>
<gene>
    <name evidence="4" type="primary">LOC140009514</name>
</gene>
<dbReference type="GeneID" id="140009514"/>
<dbReference type="Proteomes" id="UP001652660">
    <property type="component" value="Chromosome 6e"/>
</dbReference>